<reference evidence="1 2" key="1">
    <citation type="submission" date="2019-02" db="EMBL/GenBank/DDBJ databases">
        <authorList>
            <consortium name="Pathogen Informatics"/>
        </authorList>
    </citation>
    <scope>NUCLEOTIDE SEQUENCE [LARGE SCALE GENOMIC DNA]</scope>
    <source>
        <strain evidence="2">clo34</strain>
    </source>
</reference>
<gene>
    <name evidence="1" type="ORF">SAMEA1402399_03879</name>
</gene>
<organism evidence="1 2">
    <name type="scientific">Clostridioides difficile</name>
    <name type="common">Peptoclostridium difficile</name>
    <dbReference type="NCBI Taxonomy" id="1496"/>
    <lineage>
        <taxon>Bacteria</taxon>
        <taxon>Bacillati</taxon>
        <taxon>Bacillota</taxon>
        <taxon>Clostridia</taxon>
        <taxon>Peptostreptococcales</taxon>
        <taxon>Peptostreptococcaceae</taxon>
        <taxon>Clostridioides</taxon>
    </lineage>
</organism>
<sequence>MGDLKKEIINSIENTNDVKKLKSILIFIKTILNK</sequence>
<evidence type="ECO:0000313" key="1">
    <source>
        <dbReference type="EMBL" id="VFD36181.1"/>
    </source>
</evidence>
<dbReference type="EMBL" id="CAADAN010000021">
    <property type="protein sequence ID" value="VFD36181.1"/>
    <property type="molecule type" value="Genomic_DNA"/>
</dbReference>
<dbReference type="Proteomes" id="UP000411588">
    <property type="component" value="Unassembled WGS sequence"/>
</dbReference>
<accession>A0AB74QGD4</accession>
<protein>
    <submittedName>
        <fullName evidence="1">Uncharacterized protein</fullName>
    </submittedName>
</protein>
<name>A0AB74QGD4_CLODI</name>
<dbReference type="AlphaFoldDB" id="A0AB74QGD4"/>
<evidence type="ECO:0000313" key="2">
    <source>
        <dbReference type="Proteomes" id="UP000411588"/>
    </source>
</evidence>
<comment type="caution">
    <text evidence="1">The sequence shown here is derived from an EMBL/GenBank/DDBJ whole genome shotgun (WGS) entry which is preliminary data.</text>
</comment>
<proteinExistence type="predicted"/>